<feature type="transmembrane region" description="Helical" evidence="1">
    <location>
        <begin position="46"/>
        <end position="65"/>
    </location>
</feature>
<accession>A0A9D2JA56</accession>
<protein>
    <submittedName>
        <fullName evidence="2">Uncharacterized protein</fullName>
    </submittedName>
</protein>
<reference evidence="2" key="2">
    <citation type="submission" date="2021-04" db="EMBL/GenBank/DDBJ databases">
        <authorList>
            <person name="Gilroy R."/>
        </authorList>
    </citation>
    <scope>NUCLEOTIDE SEQUENCE</scope>
    <source>
        <strain evidence="2">ChiSxjej1B13-11774</strain>
    </source>
</reference>
<keyword evidence="1" id="KW-0812">Transmembrane</keyword>
<dbReference type="EMBL" id="DXBP01000010">
    <property type="protein sequence ID" value="HIZ41274.1"/>
    <property type="molecule type" value="Genomic_DNA"/>
</dbReference>
<dbReference type="Proteomes" id="UP000824048">
    <property type="component" value="Unassembled WGS sequence"/>
</dbReference>
<proteinExistence type="predicted"/>
<evidence type="ECO:0000313" key="2">
    <source>
        <dbReference type="EMBL" id="HIZ41274.1"/>
    </source>
</evidence>
<name>A0A9D2JA56_9FIRM</name>
<feature type="non-terminal residue" evidence="2">
    <location>
        <position position="1"/>
    </location>
</feature>
<sequence length="68" mass="7980">YRFFFVGCYAEHSLFPFWLLSIAHFILILLVVIARTLEFPEQLYCYLLHNAIVNLGLLLLLFAAHHTL</sequence>
<organism evidence="2 3">
    <name type="scientific">Candidatus Gemmiger excrementigallinarum</name>
    <dbReference type="NCBI Taxonomy" id="2838609"/>
    <lineage>
        <taxon>Bacteria</taxon>
        <taxon>Bacillati</taxon>
        <taxon>Bacillota</taxon>
        <taxon>Clostridia</taxon>
        <taxon>Eubacteriales</taxon>
        <taxon>Gemmiger</taxon>
    </lineage>
</organism>
<keyword evidence="1" id="KW-1133">Transmembrane helix</keyword>
<reference evidence="2" key="1">
    <citation type="journal article" date="2021" name="PeerJ">
        <title>Extensive microbial diversity within the chicken gut microbiome revealed by metagenomics and culture.</title>
        <authorList>
            <person name="Gilroy R."/>
            <person name="Ravi A."/>
            <person name="Getino M."/>
            <person name="Pursley I."/>
            <person name="Horton D.L."/>
            <person name="Alikhan N.F."/>
            <person name="Baker D."/>
            <person name="Gharbi K."/>
            <person name="Hall N."/>
            <person name="Watson M."/>
            <person name="Adriaenssens E.M."/>
            <person name="Foster-Nyarko E."/>
            <person name="Jarju S."/>
            <person name="Secka A."/>
            <person name="Antonio M."/>
            <person name="Oren A."/>
            <person name="Chaudhuri R.R."/>
            <person name="La Ragione R."/>
            <person name="Hildebrand F."/>
            <person name="Pallen M.J."/>
        </authorList>
    </citation>
    <scope>NUCLEOTIDE SEQUENCE</scope>
    <source>
        <strain evidence="2">ChiSxjej1B13-11774</strain>
    </source>
</reference>
<dbReference type="AlphaFoldDB" id="A0A9D2JA56"/>
<gene>
    <name evidence="2" type="ORF">H9811_01790</name>
</gene>
<comment type="caution">
    <text evidence="2">The sequence shown here is derived from an EMBL/GenBank/DDBJ whole genome shotgun (WGS) entry which is preliminary data.</text>
</comment>
<keyword evidence="1" id="KW-0472">Membrane</keyword>
<evidence type="ECO:0000313" key="3">
    <source>
        <dbReference type="Proteomes" id="UP000824048"/>
    </source>
</evidence>
<feature type="transmembrane region" description="Helical" evidence="1">
    <location>
        <begin position="15"/>
        <end position="34"/>
    </location>
</feature>
<evidence type="ECO:0000256" key="1">
    <source>
        <dbReference type="SAM" id="Phobius"/>
    </source>
</evidence>